<gene>
    <name evidence="3" type="ORF">H3L94_04910</name>
</gene>
<dbReference type="KEGG" id="nsg:H3L94_04910"/>
<feature type="domain" description="Bacteriophage tail tape measure C-terminal" evidence="2">
    <location>
        <begin position="674"/>
        <end position="746"/>
    </location>
</feature>
<accession>A0A7D7S946</accession>
<protein>
    <recommendedName>
        <fullName evidence="2">Bacteriophage tail tape measure C-terminal domain-containing protein</fullName>
    </recommendedName>
</protein>
<organism evidence="3 4">
    <name type="scientific">Neisseria shayeganii</name>
    <dbReference type="NCBI Taxonomy" id="607712"/>
    <lineage>
        <taxon>Bacteria</taxon>
        <taxon>Pseudomonadati</taxon>
        <taxon>Pseudomonadota</taxon>
        <taxon>Betaproteobacteria</taxon>
        <taxon>Neisseriales</taxon>
        <taxon>Neisseriaceae</taxon>
        <taxon>Neisseria</taxon>
    </lineage>
</organism>
<evidence type="ECO:0000313" key="4">
    <source>
        <dbReference type="Proteomes" id="UP000514752"/>
    </source>
</evidence>
<dbReference type="RefSeq" id="WP_182122904.1">
    <property type="nucleotide sequence ID" value="NZ_CP059567.1"/>
</dbReference>
<evidence type="ECO:0000259" key="2">
    <source>
        <dbReference type="Pfam" id="PF09718"/>
    </source>
</evidence>
<keyword evidence="1" id="KW-0175">Coiled coil</keyword>
<name>A0A7D7S946_9NEIS</name>
<dbReference type="EMBL" id="CP059567">
    <property type="protein sequence ID" value="QMT41368.1"/>
    <property type="molecule type" value="Genomic_DNA"/>
</dbReference>
<proteinExistence type="predicted"/>
<dbReference type="InterPro" id="IPR006431">
    <property type="entry name" value="Phage_tape_meas_C"/>
</dbReference>
<feature type="coiled-coil region" evidence="1">
    <location>
        <begin position="524"/>
        <end position="554"/>
    </location>
</feature>
<evidence type="ECO:0000256" key="1">
    <source>
        <dbReference type="SAM" id="Coils"/>
    </source>
</evidence>
<evidence type="ECO:0000313" key="3">
    <source>
        <dbReference type="EMBL" id="QMT41368.1"/>
    </source>
</evidence>
<dbReference type="Pfam" id="PF09718">
    <property type="entry name" value="Tape_meas_lam_C"/>
    <property type="match status" value="1"/>
</dbReference>
<sequence length="889" mass="96430">MAKAAGFSTLTIGGLVTTVGTWAHSMARAGTEIHRLSLIANSSTRDFQQWAYATKSVGIQQDKLADILKDVNDKVGEFLSTGGGEMKDFFENIAPKIGVTAEQFRKLSGPQALQLYYDSLQKAGLSQKQVTFYMEALANDATALSPLLADNGKELQRLAAEAEHLGVVMDDKAIAASAEFSAQLDKLTDMARGLSVQLANDALSMLNAVAGEFLNADKEAGNMHGTLKDLAVDNSFKNWLREALLMLATTADELVRIKGLVMGVIGSFQVAYADIRYASAWTNAKLTTGNRSPEDQAIADAVLVGAEANRNRTIRQANSQYDLFLNGLGEQSHYNRVKRALDGAEAQTAVSQANLRLANEVRNSGQTFEKLSSTAANTARSLEDSIERYRRQLRIKPGAESAGRAELGTYAMAKALQDMLGNDLLRFGALRDNSHRGVRSKHNEGLAFDATPAPGLTSEQRREIPRIVSERLKALGFEPGKDFRMHFEVKGQRNANGSVSSADHWHFQWQNKGAADRFANMAGGGNANYEINAAQEQLKLLEEQERLRQRIAEQVQDYIYNQQETVKLLGVETEAAKLQAQIELGAHADKTEAQQKAMMLAAQQRDEAEKLFEETEKYKNLVEAITGSRAIQDYLENIAMIRKAWEEGKISLEQYRLALSRIEVPEQLKNPDDLMGGINDGIAQFVKNTGTLRDNIASFTENTFSTVADNLAALATGAKVSFREMAVSILADLAKIYIRMAMVKLVSSVAGDFADGGAVQKLAGGGAVFGAGTSRSDSIPALLSNGEFVVNAQATARNRPLLEALNRNRYASGGMVGGSTASGSPVSKGGQVNHITINIQTNSDDPKAIGDEVQSSVAQAMISIARREAQQVMIEGVRHGGIINEAMKR</sequence>
<reference evidence="3 4" key="1">
    <citation type="submission" date="2020-07" db="EMBL/GenBank/DDBJ databases">
        <title>Genomic diversity of species in the Neisseriaceae family.</title>
        <authorList>
            <person name="Vincent A.T."/>
            <person name="Bernet E."/>
            <person name="Veyrier F.J."/>
        </authorList>
    </citation>
    <scope>NUCLEOTIDE SEQUENCE [LARGE SCALE GENOMIC DNA]</scope>
    <source>
        <strain evidence="3 4">DSM 22244</strain>
    </source>
</reference>
<dbReference type="AlphaFoldDB" id="A0A7D7S946"/>
<dbReference type="Proteomes" id="UP000514752">
    <property type="component" value="Chromosome"/>
</dbReference>